<dbReference type="InterPro" id="IPR038475">
    <property type="entry name" value="RecG_C_sf"/>
</dbReference>
<dbReference type="PANTHER" id="PTHR30595">
    <property type="entry name" value="GLPR-RELATED TRANSCRIPTIONAL REPRESSOR"/>
    <property type="match status" value="1"/>
</dbReference>
<gene>
    <name evidence="2" type="ORF">H8S22_01125</name>
</gene>
<dbReference type="Gene3D" id="1.10.10.10">
    <property type="entry name" value="Winged helix-like DNA-binding domain superfamily/Winged helix DNA-binding domain"/>
    <property type="match status" value="1"/>
</dbReference>
<sequence>MTAEEIFAGESDNVEFKEEIPVKSERYMKTVVAFANGRGGKLIFGVENNTWKVTGFSKEEVFQKMDAITNAIFDSCEPKIIPSIGVQEVDGKSIIEVEIMSGMTRPYYIKSQGLLDGTYVRVSGTTRHAERYQVQELILEGQNRYYDCEPCEGLAVTSEDIAILCSNMKAMALRNTLTDAEKAKVKDLTQNVLISWGVLIEKDGAAVPTNAYALLTGQAHEQPIIQCAVFKGTDRAYFVDRREFEGSIQDQMEAAFQYVQEKINRGMKIQGMYRQDVYELPLDSVRELIANSVAHRSYLESGNIQIALFDDRLEVTSPGMLLNGVSIAKMKEGYSKIRNRAIANAFSYMKIIEKWGSGIPRIIRECNEYGLPEPEFFDFDGDFRVNMYRKAAPNTNLEMMKEDSAQFGNPAQSGTARMPDQEIAIVGFVKSNGSCTTSQVAELLLVKDRRARVILGSLVKKNILKKSGNARNTMYLAGEQFPE</sequence>
<name>A0ABR7FM46_9FIRM</name>
<accession>A0ABR7FM46</accession>
<organism evidence="2 3">
    <name type="scientific">Anaerostipes hominis</name>
    <name type="common">ex Liu et al. 2021</name>
    <dbReference type="NCBI Taxonomy" id="2763018"/>
    <lineage>
        <taxon>Bacteria</taxon>
        <taxon>Bacillati</taxon>
        <taxon>Bacillota</taxon>
        <taxon>Clostridia</taxon>
        <taxon>Lachnospirales</taxon>
        <taxon>Lachnospiraceae</taxon>
        <taxon>Anaerostipes</taxon>
    </lineage>
</organism>
<dbReference type="Gene3D" id="3.30.565.60">
    <property type="match status" value="1"/>
</dbReference>
<dbReference type="RefSeq" id="WP_024728210.1">
    <property type="nucleotide sequence ID" value="NZ_JACOOS010000001.1"/>
</dbReference>
<evidence type="ECO:0000313" key="2">
    <source>
        <dbReference type="EMBL" id="MBC5676267.1"/>
    </source>
</evidence>
<dbReference type="InterPro" id="IPR038461">
    <property type="entry name" value="Schlafen_AlbA_2_dom_sf"/>
</dbReference>
<feature type="domain" description="Schlafen AlbA-2" evidence="1">
    <location>
        <begin position="10"/>
        <end position="129"/>
    </location>
</feature>
<evidence type="ECO:0000259" key="1">
    <source>
        <dbReference type="Pfam" id="PF04326"/>
    </source>
</evidence>
<dbReference type="Gene3D" id="3.30.950.30">
    <property type="entry name" value="Schlafen, AAA domain"/>
    <property type="match status" value="1"/>
</dbReference>
<reference evidence="2 3" key="1">
    <citation type="submission" date="2020-08" db="EMBL/GenBank/DDBJ databases">
        <title>Genome public.</title>
        <authorList>
            <person name="Liu C."/>
            <person name="Sun Q."/>
        </authorList>
    </citation>
    <scope>NUCLEOTIDE SEQUENCE [LARGE SCALE GENOMIC DNA]</scope>
    <source>
        <strain evidence="2 3">NSJ-7</strain>
    </source>
</reference>
<dbReference type="InterPro" id="IPR036388">
    <property type="entry name" value="WH-like_DNA-bd_sf"/>
</dbReference>
<comment type="caution">
    <text evidence="2">The sequence shown here is derived from an EMBL/GenBank/DDBJ whole genome shotgun (WGS) entry which is preliminary data.</text>
</comment>
<protein>
    <submittedName>
        <fullName evidence="2">DNA binding domain-containing protein</fullName>
    </submittedName>
</protein>
<proteinExistence type="predicted"/>
<dbReference type="PANTHER" id="PTHR30595:SF6">
    <property type="entry name" value="SCHLAFEN ALBA-2 DOMAIN-CONTAINING PROTEIN"/>
    <property type="match status" value="1"/>
</dbReference>
<evidence type="ECO:0000313" key="3">
    <source>
        <dbReference type="Proteomes" id="UP000635828"/>
    </source>
</evidence>
<dbReference type="EMBL" id="JACOOS010000001">
    <property type="protein sequence ID" value="MBC5676267.1"/>
    <property type="molecule type" value="Genomic_DNA"/>
</dbReference>
<dbReference type="InterPro" id="IPR007421">
    <property type="entry name" value="Schlafen_AlbA_2_dom"/>
</dbReference>
<dbReference type="Pfam" id="PF13749">
    <property type="entry name" value="HATPase_c_4"/>
    <property type="match status" value="1"/>
</dbReference>
<keyword evidence="3" id="KW-1185">Reference proteome</keyword>
<dbReference type="Proteomes" id="UP000635828">
    <property type="component" value="Unassembled WGS sequence"/>
</dbReference>
<dbReference type="Pfam" id="PF04326">
    <property type="entry name" value="SLFN_AlbA_2"/>
    <property type="match status" value="1"/>
</dbReference>